<evidence type="ECO:0000256" key="3">
    <source>
        <dbReference type="ARBA" id="ARBA00022741"/>
    </source>
</evidence>
<dbReference type="PROSITE" id="PS50893">
    <property type="entry name" value="ABC_TRANSPORTER_2"/>
    <property type="match status" value="1"/>
</dbReference>
<feature type="domain" description="ABC transporter" evidence="5">
    <location>
        <begin position="2"/>
        <end position="238"/>
    </location>
</feature>
<proteinExistence type="inferred from homology"/>
<evidence type="ECO:0000256" key="2">
    <source>
        <dbReference type="ARBA" id="ARBA00022448"/>
    </source>
</evidence>
<dbReference type="AlphaFoldDB" id="A0A327MBT7"/>
<dbReference type="EMBL" id="QLIX01000003">
    <property type="protein sequence ID" value="RAI59792.1"/>
    <property type="molecule type" value="Genomic_DNA"/>
</dbReference>
<gene>
    <name evidence="6" type="ORF">DOO78_05915</name>
</gene>
<dbReference type="PANTHER" id="PTHR43117:SF4">
    <property type="entry name" value="OSMOPROTECTANT IMPORT ATP-BINDING PROTEIN OSMV"/>
    <property type="match status" value="1"/>
</dbReference>
<dbReference type="GO" id="GO:0016887">
    <property type="term" value="F:ATP hydrolysis activity"/>
    <property type="evidence" value="ECO:0007669"/>
    <property type="project" value="InterPro"/>
</dbReference>
<dbReference type="GO" id="GO:0005524">
    <property type="term" value="F:ATP binding"/>
    <property type="evidence" value="ECO:0007669"/>
    <property type="project" value="UniProtKB-KW"/>
</dbReference>
<dbReference type="Proteomes" id="UP000249065">
    <property type="component" value="Unassembled WGS sequence"/>
</dbReference>
<reference evidence="7" key="1">
    <citation type="submission" date="2018-06" db="EMBL/GenBank/DDBJ databases">
        <authorList>
            <person name="Khan S.A."/>
        </authorList>
    </citation>
    <scope>NUCLEOTIDE SEQUENCE [LARGE SCALE GENOMIC DNA]</scope>
    <source>
        <strain evidence="7">DB-1506</strain>
    </source>
</reference>
<dbReference type="PROSITE" id="PS00211">
    <property type="entry name" value="ABC_TRANSPORTER_1"/>
    <property type="match status" value="1"/>
</dbReference>
<keyword evidence="2" id="KW-0813">Transport</keyword>
<dbReference type="InterPro" id="IPR017871">
    <property type="entry name" value="ABC_transporter-like_CS"/>
</dbReference>
<evidence type="ECO:0000313" key="6">
    <source>
        <dbReference type="EMBL" id="RAI59792.1"/>
    </source>
</evidence>
<keyword evidence="4 6" id="KW-0067">ATP-binding</keyword>
<comment type="similarity">
    <text evidence="1">Belongs to the ABC transporter superfamily.</text>
</comment>
<evidence type="ECO:0000259" key="5">
    <source>
        <dbReference type="PROSITE" id="PS50893"/>
    </source>
</evidence>
<dbReference type="InterPro" id="IPR027417">
    <property type="entry name" value="P-loop_NTPase"/>
</dbReference>
<dbReference type="OrthoDB" id="9802264at2"/>
<dbReference type="PANTHER" id="PTHR43117">
    <property type="entry name" value="OSMOPROTECTANT IMPORT ATP-BINDING PROTEIN OSMV"/>
    <property type="match status" value="1"/>
</dbReference>
<dbReference type="InterPro" id="IPR003593">
    <property type="entry name" value="AAA+_ATPase"/>
</dbReference>
<evidence type="ECO:0000256" key="4">
    <source>
        <dbReference type="ARBA" id="ARBA00022840"/>
    </source>
</evidence>
<evidence type="ECO:0000256" key="1">
    <source>
        <dbReference type="ARBA" id="ARBA00005417"/>
    </source>
</evidence>
<dbReference type="FunFam" id="3.40.50.300:FF:000425">
    <property type="entry name" value="Probable ABC transporter, ATP-binding subunit"/>
    <property type="match status" value="1"/>
</dbReference>
<keyword evidence="3" id="KW-0547">Nucleotide-binding</keyword>
<dbReference type="SUPFAM" id="SSF52540">
    <property type="entry name" value="P-loop containing nucleoside triphosphate hydrolases"/>
    <property type="match status" value="1"/>
</dbReference>
<dbReference type="GO" id="GO:0015697">
    <property type="term" value="P:quaternary ammonium group transport"/>
    <property type="evidence" value="ECO:0007669"/>
    <property type="project" value="UniProtKB-ARBA"/>
</dbReference>
<dbReference type="Gene3D" id="3.40.50.300">
    <property type="entry name" value="P-loop containing nucleotide triphosphate hydrolases"/>
    <property type="match status" value="1"/>
</dbReference>
<dbReference type="Pfam" id="PF00005">
    <property type="entry name" value="ABC_tran"/>
    <property type="match status" value="1"/>
</dbReference>
<keyword evidence="7" id="KW-1185">Reference proteome</keyword>
<protein>
    <submittedName>
        <fullName evidence="6">ABC transporter ATP-binding protein</fullName>
    </submittedName>
</protein>
<dbReference type="SMART" id="SM00382">
    <property type="entry name" value="AAA"/>
    <property type="match status" value="1"/>
</dbReference>
<organism evidence="6 7">
    <name type="scientific">Roseicella frigidaeris</name>
    <dbReference type="NCBI Taxonomy" id="2230885"/>
    <lineage>
        <taxon>Bacteria</taxon>
        <taxon>Pseudomonadati</taxon>
        <taxon>Pseudomonadota</taxon>
        <taxon>Alphaproteobacteria</taxon>
        <taxon>Acetobacterales</taxon>
        <taxon>Roseomonadaceae</taxon>
        <taxon>Roseicella</taxon>
    </lineage>
</organism>
<sequence>MIELEGLTKRWPGAAAAAVEELTLSVPEGTSCALIGPSGSGKTTTLRMVNRLIEPSGGRLRIGGEDALRLDPVRLRRGIGYVIQEVGLFPHRSVAENVATVPRLLGWAPARIAARVEEVLAMAGLDPARFAARRPHQLSGGERQRVGVARALAGDPPVLLMDEPFGAVDPVVRAHLQEEVLRLLKQLRKTVLIVTHDLAEAVRLGDAVAVMRDGRLAQHAPAAELLARPADAFVAGFLGSDRALQRLALLPAEGAATAQAMLGESLPGERLLEESPMGESLPAGASLRDALAAMLARGVRAVPLADGRAATLDGVLEAARRG</sequence>
<evidence type="ECO:0000313" key="7">
    <source>
        <dbReference type="Proteomes" id="UP000249065"/>
    </source>
</evidence>
<dbReference type="RefSeq" id="WP_111468822.1">
    <property type="nucleotide sequence ID" value="NZ_QLIX01000003.1"/>
</dbReference>
<dbReference type="InterPro" id="IPR003439">
    <property type="entry name" value="ABC_transporter-like_ATP-bd"/>
</dbReference>
<accession>A0A327MBT7</accession>
<name>A0A327MBT7_9PROT</name>
<comment type="caution">
    <text evidence="6">The sequence shown here is derived from an EMBL/GenBank/DDBJ whole genome shotgun (WGS) entry which is preliminary data.</text>
</comment>